<evidence type="ECO:0000313" key="1">
    <source>
        <dbReference type="EMBL" id="MPN35830.1"/>
    </source>
</evidence>
<evidence type="ECO:0008006" key="2">
    <source>
        <dbReference type="Google" id="ProtNLM"/>
    </source>
</evidence>
<proteinExistence type="predicted"/>
<organism evidence="1">
    <name type="scientific">bioreactor metagenome</name>
    <dbReference type="NCBI Taxonomy" id="1076179"/>
    <lineage>
        <taxon>unclassified sequences</taxon>
        <taxon>metagenomes</taxon>
        <taxon>ecological metagenomes</taxon>
    </lineage>
</organism>
<reference evidence="1" key="1">
    <citation type="submission" date="2019-08" db="EMBL/GenBank/DDBJ databases">
        <authorList>
            <person name="Kucharzyk K."/>
            <person name="Murdoch R.W."/>
            <person name="Higgins S."/>
            <person name="Loffler F."/>
        </authorList>
    </citation>
    <scope>NUCLEOTIDE SEQUENCE</scope>
</reference>
<dbReference type="EMBL" id="VSSQ01089647">
    <property type="protein sequence ID" value="MPN35830.1"/>
    <property type="molecule type" value="Genomic_DNA"/>
</dbReference>
<gene>
    <name evidence="1" type="ORF">SDC9_183332</name>
</gene>
<dbReference type="InterPro" id="IPR014721">
    <property type="entry name" value="Ribsml_uS5_D2-typ_fold_subgr"/>
</dbReference>
<dbReference type="SUPFAM" id="SSF54211">
    <property type="entry name" value="Ribosomal protein S5 domain 2-like"/>
    <property type="match status" value="1"/>
</dbReference>
<sequence length="102" mass="11585">MNQKGDIQVVGGIAEKVEGFYSTCKRKGLTGDQGVIIPKNNSRNLVLSDELNEAIEKGMFKIYQVERVEQALEILTDMSFDYIKKLAVDRLREFSKIKNDSK</sequence>
<comment type="caution">
    <text evidence="1">The sequence shown here is derived from an EMBL/GenBank/DDBJ whole genome shotgun (WGS) entry which is preliminary data.</text>
</comment>
<accession>A0A645HAT9</accession>
<name>A0A645HAT9_9ZZZZ</name>
<dbReference type="AlphaFoldDB" id="A0A645HAT9"/>
<dbReference type="Gene3D" id="3.30.230.10">
    <property type="match status" value="1"/>
</dbReference>
<dbReference type="InterPro" id="IPR020568">
    <property type="entry name" value="Ribosomal_Su5_D2-typ_SF"/>
</dbReference>
<protein>
    <recommendedName>
        <fullName evidence="2">Lon proteolytic domain-containing protein</fullName>
    </recommendedName>
</protein>